<dbReference type="Gramene" id="rna268">
    <property type="protein sequence ID" value="RHN76883.1"/>
    <property type="gene ID" value="gene268"/>
</dbReference>
<dbReference type="InterPro" id="IPR012340">
    <property type="entry name" value="NA-bd_OB-fold"/>
</dbReference>
<proteinExistence type="predicted"/>
<dbReference type="PANTHER" id="PTHR47165:SF4">
    <property type="entry name" value="OS03G0429900 PROTEIN"/>
    <property type="match status" value="1"/>
</dbReference>
<dbReference type="SUPFAM" id="SSF50249">
    <property type="entry name" value="Nucleic acid-binding proteins"/>
    <property type="match status" value="1"/>
</dbReference>
<name>A0A396HTD8_MEDTR</name>
<dbReference type="InterPro" id="IPR003871">
    <property type="entry name" value="RFA1B/D_OB_1st"/>
</dbReference>
<dbReference type="Proteomes" id="UP000265566">
    <property type="component" value="Chromosome 5"/>
</dbReference>
<gene>
    <name evidence="3" type="ORF">MtrunA17_Chr1g0148711</name>
    <name evidence="2" type="ORF">MtrunA17_Chr5g0421741</name>
</gene>
<organism evidence="2 4">
    <name type="scientific">Medicago truncatula</name>
    <name type="common">Barrel medic</name>
    <name type="synonym">Medicago tribuloides</name>
    <dbReference type="NCBI Taxonomy" id="3880"/>
    <lineage>
        <taxon>Eukaryota</taxon>
        <taxon>Viridiplantae</taxon>
        <taxon>Streptophyta</taxon>
        <taxon>Embryophyta</taxon>
        <taxon>Tracheophyta</taxon>
        <taxon>Spermatophyta</taxon>
        <taxon>Magnoliopsida</taxon>
        <taxon>eudicotyledons</taxon>
        <taxon>Gunneridae</taxon>
        <taxon>Pentapetalae</taxon>
        <taxon>rosids</taxon>
        <taxon>fabids</taxon>
        <taxon>Fabales</taxon>
        <taxon>Fabaceae</taxon>
        <taxon>Papilionoideae</taxon>
        <taxon>50 kb inversion clade</taxon>
        <taxon>NPAAA clade</taxon>
        <taxon>Hologalegina</taxon>
        <taxon>IRL clade</taxon>
        <taxon>Trifolieae</taxon>
        <taxon>Medicago</taxon>
    </lineage>
</organism>
<protein>
    <submittedName>
        <fullName evidence="2">Putative nucleic acid-binding protein</fullName>
    </submittedName>
</protein>
<reference evidence="2" key="2">
    <citation type="journal article" date="2018" name="Nat. Plants">
        <title>Whole-genome landscape of Medicago truncatula symbiotic genes.</title>
        <authorList>
            <person name="Pecrix Y."/>
            <person name="Gamas P."/>
            <person name="Carrere S."/>
        </authorList>
    </citation>
    <scope>NUCLEOTIDE SEQUENCE</scope>
    <source>
        <tissue evidence="2">Leaves</tissue>
    </source>
</reference>
<dbReference type="Gramene" id="rna31016">
    <property type="protein sequence ID" value="RHN55768.1"/>
    <property type="gene ID" value="gene31016"/>
</dbReference>
<comment type="caution">
    <text evidence="2">The sequence shown here is derived from an EMBL/GenBank/DDBJ whole genome shotgun (WGS) entry which is preliminary data.</text>
</comment>
<evidence type="ECO:0000313" key="3">
    <source>
        <dbReference type="EMBL" id="RHN76883.1"/>
    </source>
</evidence>
<dbReference type="AlphaFoldDB" id="A0A396HTD8"/>
<accession>A0A396HTD8</accession>
<evidence type="ECO:0000313" key="2">
    <source>
        <dbReference type="EMBL" id="RHN55768.1"/>
    </source>
</evidence>
<evidence type="ECO:0000313" key="4">
    <source>
        <dbReference type="Proteomes" id="UP000265566"/>
    </source>
</evidence>
<dbReference type="PANTHER" id="PTHR47165">
    <property type="entry name" value="OS03G0429900 PROTEIN"/>
    <property type="match status" value="1"/>
</dbReference>
<dbReference type="CDD" id="cd04480">
    <property type="entry name" value="RPA1_DBD_A_like"/>
    <property type="match status" value="1"/>
</dbReference>
<feature type="domain" description="Replication protein A 70 kDa DNA-binding subunit B/D first OB fold" evidence="1">
    <location>
        <begin position="4"/>
        <end position="109"/>
    </location>
</feature>
<dbReference type="Gene3D" id="2.40.50.140">
    <property type="entry name" value="Nucleic acid-binding proteins"/>
    <property type="match status" value="1"/>
</dbReference>
<dbReference type="EMBL" id="PSQE01000005">
    <property type="protein sequence ID" value="RHN55768.1"/>
    <property type="molecule type" value="Genomic_DNA"/>
</dbReference>
<dbReference type="EMBL" id="PSQE01000001">
    <property type="protein sequence ID" value="RHN76883.1"/>
    <property type="molecule type" value="Genomic_DNA"/>
</dbReference>
<reference evidence="4" key="1">
    <citation type="journal article" date="2018" name="Nat. Plants">
        <title>Whole-genome landscape of Medicago truncatula symbiotic genes.</title>
        <authorList>
            <person name="Pecrix Y."/>
            <person name="Staton S.E."/>
            <person name="Sallet E."/>
            <person name="Lelandais-Briere C."/>
            <person name="Moreau S."/>
            <person name="Carrere S."/>
            <person name="Blein T."/>
            <person name="Jardinaud M.F."/>
            <person name="Latrasse D."/>
            <person name="Zouine M."/>
            <person name="Zahm M."/>
            <person name="Kreplak J."/>
            <person name="Mayjonade B."/>
            <person name="Satge C."/>
            <person name="Perez M."/>
            <person name="Cauet S."/>
            <person name="Marande W."/>
            <person name="Chantry-Darmon C."/>
            <person name="Lopez-Roques C."/>
            <person name="Bouchez O."/>
            <person name="Berard A."/>
            <person name="Debelle F."/>
            <person name="Munos S."/>
            <person name="Bendahmane A."/>
            <person name="Berges H."/>
            <person name="Niebel A."/>
            <person name="Buitink J."/>
            <person name="Frugier F."/>
            <person name="Benhamed M."/>
            <person name="Crespi M."/>
            <person name="Gouzy J."/>
            <person name="Gamas P."/>
        </authorList>
    </citation>
    <scope>NUCLEOTIDE SEQUENCE [LARGE SCALE GENOMIC DNA]</scope>
    <source>
        <strain evidence="4">cv. Jemalong A17</strain>
    </source>
</reference>
<dbReference type="Proteomes" id="UP000265566">
    <property type="component" value="Chromosome 1"/>
</dbReference>
<sequence>MSAKYTPISAVSGGRKNLKMCVRVAHIWLIREKKVPASIIFMNMLLVDEKGGRIHATARKDLVAKFRSMVQEGGTYQLENAIVGFNESPYKVTSHKHKLSMMHNSTFTKVHLPAIPMNVFEFKPFNEILSSTADEVSTGKTSILNVCCTLFLPISIRLGISYICFCFCIRNFKCYWSCN</sequence>
<dbReference type="Pfam" id="PF02721">
    <property type="entry name" value="DUF223"/>
    <property type="match status" value="1"/>
</dbReference>
<evidence type="ECO:0000259" key="1">
    <source>
        <dbReference type="Pfam" id="PF02721"/>
    </source>
</evidence>